<dbReference type="GO" id="GO:0022857">
    <property type="term" value="F:transmembrane transporter activity"/>
    <property type="evidence" value="ECO:0007669"/>
    <property type="project" value="InterPro"/>
</dbReference>
<feature type="transmembrane region" description="Helical" evidence="9">
    <location>
        <begin position="39"/>
        <end position="57"/>
    </location>
</feature>
<accession>F8L8H8</accession>
<dbReference type="PANTHER" id="PTHR42770:SF18">
    <property type="entry name" value="ARGININE_AGMATINE ANTIPORTER"/>
    <property type="match status" value="1"/>
</dbReference>
<evidence type="ECO:0000256" key="3">
    <source>
        <dbReference type="ARBA" id="ARBA00021069"/>
    </source>
</evidence>
<organism evidence="10 11">
    <name type="scientific">Simkania negevensis (strain ATCC VR-1471 / DSM 27360 / Z)</name>
    <dbReference type="NCBI Taxonomy" id="331113"/>
    <lineage>
        <taxon>Bacteria</taxon>
        <taxon>Pseudomonadati</taxon>
        <taxon>Chlamydiota</taxon>
        <taxon>Chlamydiia</taxon>
        <taxon>Parachlamydiales</taxon>
        <taxon>Simkaniaceae</taxon>
        <taxon>Simkania</taxon>
    </lineage>
</organism>
<keyword evidence="11" id="KW-1185">Reference proteome</keyword>
<keyword evidence="4" id="KW-1003">Cell membrane</keyword>
<dbReference type="GO" id="GO:0005886">
    <property type="term" value="C:plasma membrane"/>
    <property type="evidence" value="ECO:0007669"/>
    <property type="project" value="UniProtKB-SubCell"/>
</dbReference>
<keyword evidence="5 9" id="KW-0812">Transmembrane</keyword>
<feature type="transmembrane region" description="Helical" evidence="9">
    <location>
        <begin position="384"/>
        <end position="403"/>
    </location>
</feature>
<evidence type="ECO:0000256" key="8">
    <source>
        <dbReference type="ARBA" id="ARBA00045636"/>
    </source>
</evidence>
<dbReference type="STRING" id="331113.SNE_A12280"/>
<comment type="function">
    <text evidence="8">Major component of the acid-resistance (AR) system allowing enteric pathogens to survive the acidic environment in the stomach. Exchanges extracellular arginine for its intracellular decarboxylation product agmatine (Agm) thereby expelling intracellular protons. Probably undergoes several conformational states in order to translocate the substrate across the membrane; keeps the substrate accessible to only 1 side of the membrane at a time by opening and closing 3 membrane-internal gates.</text>
</comment>
<dbReference type="EMBL" id="FR872582">
    <property type="protein sequence ID" value="CCB89105.1"/>
    <property type="molecule type" value="Genomic_DNA"/>
</dbReference>
<dbReference type="OrthoDB" id="178667at2"/>
<evidence type="ECO:0000256" key="6">
    <source>
        <dbReference type="ARBA" id="ARBA00022989"/>
    </source>
</evidence>
<dbReference type="HOGENOM" id="CLU_007946_1_0_0"/>
<evidence type="ECO:0000256" key="4">
    <source>
        <dbReference type="ARBA" id="ARBA00022475"/>
    </source>
</evidence>
<keyword evidence="6 9" id="KW-1133">Transmembrane helix</keyword>
<evidence type="ECO:0000256" key="1">
    <source>
        <dbReference type="ARBA" id="ARBA00004651"/>
    </source>
</evidence>
<dbReference type="Pfam" id="PF13520">
    <property type="entry name" value="AA_permease_2"/>
    <property type="match status" value="1"/>
</dbReference>
<dbReference type="PANTHER" id="PTHR42770">
    <property type="entry name" value="AMINO ACID TRANSPORTER-RELATED"/>
    <property type="match status" value="1"/>
</dbReference>
<comment type="similarity">
    <text evidence="2">Belongs to the amino acid-polyamine-organocation (APC) superfamily. Basic amino acid/polyamine antiporter (APA) (TC 2.A.3.2) family.</text>
</comment>
<feature type="transmembrane region" description="Helical" evidence="9">
    <location>
        <begin position="156"/>
        <end position="180"/>
    </location>
</feature>
<dbReference type="RefSeq" id="WP_013943572.1">
    <property type="nucleotide sequence ID" value="NC_015713.1"/>
</dbReference>
<evidence type="ECO:0000256" key="5">
    <source>
        <dbReference type="ARBA" id="ARBA00022692"/>
    </source>
</evidence>
<feature type="transmembrane region" description="Helical" evidence="9">
    <location>
        <begin position="409"/>
        <end position="427"/>
    </location>
</feature>
<name>F8L8H8_SIMNZ</name>
<dbReference type="Proteomes" id="UP000000496">
    <property type="component" value="Chromosome gsn.131"/>
</dbReference>
<dbReference type="InterPro" id="IPR050367">
    <property type="entry name" value="APC_superfamily"/>
</dbReference>
<dbReference type="InterPro" id="IPR002293">
    <property type="entry name" value="AA/rel_permease1"/>
</dbReference>
<feature type="transmembrane region" description="Helical" evidence="9">
    <location>
        <begin position="224"/>
        <end position="249"/>
    </location>
</feature>
<sequence>MRQRQLGLWMLTALVVGNMIGSGVFLLPASLASFGTVTIFSWVATSIGAMFLALVFAKLSTLFPRTGGPYVFCREGYGDFVGFQVAYNYWVSMWIGNAGISVAFTGYLSTFIPELNHSNLLAFCVTAGVVWVLTIVNIIGLHFAGFMQLILTILKFVPLVLIALVGLFFIDWSNLAYFNVSGKSNFSAFSGGAMMTLWAFLGVESASVPADDVKDPKKTIPRATILGTSLAAVLYIICTIVIMGVIPIPQLKDSAAPFADLAGKIFGEWGKFAMGAVAVISCLGALNGWILLTGQIPLAAAKDNLFPKKFAKVSKTRAPVFGVVVSSILVTALLFLNFSKNLVDQFTFIILLGTLAAILAYIYSTIAEFVIYIKHPDKVDKASVVKSLTISGLAFLYTFWMVISSGQQIVFYGALLMFTSIPVYGWMEWKKYQKKFVGV</sequence>
<evidence type="ECO:0000313" key="10">
    <source>
        <dbReference type="EMBL" id="CCB89105.1"/>
    </source>
</evidence>
<feature type="transmembrane region" description="Helical" evidence="9">
    <location>
        <begin position="87"/>
        <end position="108"/>
    </location>
</feature>
<feature type="transmembrane region" description="Helical" evidence="9">
    <location>
        <begin position="186"/>
        <end position="203"/>
    </location>
</feature>
<evidence type="ECO:0000256" key="2">
    <source>
        <dbReference type="ARBA" id="ARBA00008220"/>
    </source>
</evidence>
<comment type="subcellular location">
    <subcellularLocation>
        <location evidence="1">Cell membrane</location>
        <topology evidence="1">Multi-pass membrane protein</topology>
    </subcellularLocation>
</comment>
<dbReference type="AlphaFoldDB" id="F8L8H8"/>
<reference evidence="10 11" key="2">
    <citation type="journal article" date="2011" name="Mol. Biol. Evol.">
        <title>Unity in variety--the pan-genome of the Chlamydiae.</title>
        <authorList>
            <person name="Collingro A."/>
            <person name="Tischler P."/>
            <person name="Weinmaier T."/>
            <person name="Penz T."/>
            <person name="Heinz E."/>
            <person name="Brunham R.C."/>
            <person name="Read T.D."/>
            <person name="Bavoil P.M."/>
            <person name="Sachse K."/>
            <person name="Kahane S."/>
            <person name="Friedman M.G."/>
            <person name="Rattei T."/>
            <person name="Myers G.S."/>
            <person name="Horn M."/>
        </authorList>
    </citation>
    <scope>NUCLEOTIDE SEQUENCE [LARGE SCALE GENOMIC DNA]</scope>
    <source>
        <strain evidence="11">ATCC VR-1471 / Z</strain>
    </source>
</reference>
<feature type="transmembrane region" description="Helical" evidence="9">
    <location>
        <begin position="120"/>
        <end position="144"/>
    </location>
</feature>
<reference key="1">
    <citation type="journal article" date="2011" name="Mol. Biol. Evol.">
        <title>Unity in variety -- the pan-genome of the Chlamydiae.</title>
        <authorList>
            <person name="Collingro A."/>
            <person name="Tischler P."/>
            <person name="Weinmaier T."/>
            <person name="Penz T."/>
            <person name="Heinz E."/>
            <person name="Brunham R.C."/>
            <person name="Read T.D."/>
            <person name="Bavoil P.M."/>
            <person name="Sachse K."/>
            <person name="Kahane S."/>
            <person name="Friedman M.G."/>
            <person name="Rattei T."/>
            <person name="Myers G.S.A."/>
            <person name="Horn M."/>
        </authorList>
    </citation>
    <scope>NUCLEOTIDE SEQUENCE</scope>
    <source>
        <strain>Z</strain>
    </source>
</reference>
<evidence type="ECO:0000256" key="9">
    <source>
        <dbReference type="SAM" id="Phobius"/>
    </source>
</evidence>
<dbReference type="PIRSF" id="PIRSF006060">
    <property type="entry name" value="AA_transporter"/>
    <property type="match status" value="1"/>
</dbReference>
<dbReference type="Gene3D" id="1.20.1740.10">
    <property type="entry name" value="Amino acid/polyamine transporter I"/>
    <property type="match status" value="1"/>
</dbReference>
<gene>
    <name evidence="10" type="primary">adiC-A</name>
    <name evidence="10" type="ordered locus">SNE_A12280</name>
</gene>
<dbReference type="eggNOG" id="COG0531">
    <property type="taxonomic scope" value="Bacteria"/>
</dbReference>
<evidence type="ECO:0000256" key="7">
    <source>
        <dbReference type="ARBA" id="ARBA00023136"/>
    </source>
</evidence>
<protein>
    <recommendedName>
        <fullName evidence="3">Arginine/agmatine antiporter</fullName>
    </recommendedName>
</protein>
<feature type="transmembrane region" description="Helical" evidence="9">
    <location>
        <begin position="348"/>
        <end position="372"/>
    </location>
</feature>
<dbReference type="KEGG" id="sng:SNE_A12280"/>
<feature type="transmembrane region" description="Helical" evidence="9">
    <location>
        <begin position="269"/>
        <end position="292"/>
    </location>
</feature>
<feature type="transmembrane region" description="Helical" evidence="9">
    <location>
        <begin position="7"/>
        <end position="27"/>
    </location>
</feature>
<feature type="transmembrane region" description="Helical" evidence="9">
    <location>
        <begin position="318"/>
        <end position="336"/>
    </location>
</feature>
<keyword evidence="7 9" id="KW-0472">Membrane</keyword>
<evidence type="ECO:0000313" key="11">
    <source>
        <dbReference type="Proteomes" id="UP000000496"/>
    </source>
</evidence>
<proteinExistence type="inferred from homology"/>